<dbReference type="EMBL" id="CP012673">
    <property type="protein sequence ID" value="AUX44385.1"/>
    <property type="molecule type" value="Genomic_DNA"/>
</dbReference>
<name>A0A2L0EYP5_SORCE</name>
<evidence type="ECO:0000313" key="3">
    <source>
        <dbReference type="Proteomes" id="UP000238348"/>
    </source>
</evidence>
<dbReference type="InterPro" id="IPR029035">
    <property type="entry name" value="DHS-like_NAD/FAD-binding_dom"/>
</dbReference>
<reference evidence="2 3" key="1">
    <citation type="submission" date="2015-09" db="EMBL/GenBank/DDBJ databases">
        <title>Sorangium comparison.</title>
        <authorList>
            <person name="Zaburannyi N."/>
            <person name="Bunk B."/>
            <person name="Overmann J."/>
            <person name="Mueller R."/>
        </authorList>
    </citation>
    <scope>NUCLEOTIDE SEQUENCE [LARGE SCALE GENOMIC DNA]</scope>
    <source>
        <strain evidence="2 3">So ce26</strain>
    </source>
</reference>
<gene>
    <name evidence="2" type="ORF">SOCE26_058490</name>
</gene>
<dbReference type="OrthoDB" id="5521101at2"/>
<dbReference type="SUPFAM" id="SSF52467">
    <property type="entry name" value="DHS-like NAD/FAD-binding domain"/>
    <property type="match status" value="1"/>
</dbReference>
<evidence type="ECO:0000256" key="1">
    <source>
        <dbReference type="SAM" id="MobiDB-lite"/>
    </source>
</evidence>
<evidence type="ECO:0000313" key="2">
    <source>
        <dbReference type="EMBL" id="AUX44385.1"/>
    </source>
</evidence>
<dbReference type="Pfam" id="PF13289">
    <property type="entry name" value="SIR2_2"/>
    <property type="match status" value="1"/>
</dbReference>
<sequence>MRPDDLPDRAPLEALREALWRPESRAAVLVGAGMSRNAGKLSPAVPDFPSWAEIAARLGKAVDPGSSERDALRLGQMVEDTCGRGRLDDLLLDLIPDDKYTPGPLHRRLLQLPWADVFTTNHDTLLERARGRVPERKYEVVEAPADLTRAERPRIVKLHGSLTARRPFVFTEDDYRRYPADFAPFVNLVRQSAAENVLCLVGFSGSDPDLLQWAGWLRDQLGSTAPRIYLCGVLDLTSPRRGYYRHMQLIPVDLGPLFPPCDWALPDERHHAALAWLLESLHAGEPLDRSRWPSVDPLASTAPLAARSPPVLARPAAPEPPPRLDRPRGELDQATLAGLLGRWKHERSAYPGWAVCPEPARLTLWHATSEWFRLLDRDGSVCLLVDLPLAARAEALREITWRAEAALLPLPGALPPLIEQTLEHINPLPRLIDLRGASLTPGAATASLRWDELAEVWVELAFSLVRHAWQFQDAALHERWMERLRRVAAIRSSWRARWWCAACWHHLMRLEASEALQASREWPEDPSLPFWEAKRAAVLAELGLLEEAREIAARALDRARLGRDRARVDHRSLSEEGWLLLLLQAIAIYAPELGDLWRTNDRREHRLRELARDDCNPSDDVRAREHAVLEDDISMRAPTARGFHPGNAQGGSIWSSGQTSAWALINTLHEGPELLFAQPALRSALRRLWSASPRLVVGLVIRAGANSALAEGEARSGLLDRAAIARLPAAQVDVLYAWLSSALPAAVARRAQDPSPARNDRRGDRRRIEGAAEVLSRLAFRLSEAELTALFELTRTLYTSAMCQREYMLHAALERLLRRVLHAATPEQLASWMGALLAFPMPEEPGVKVSELASWAEPFWLLSWSDLPPLTPSDGARWTPVVGRLLTWAREGSPELRKRSSRRLAALVFAGALTRDQLESFAAAVWSRTDAHVTPADIGVSPSVLLRLPERQPGEARRIVLRCFRDAPHLAALLQSLEETTAPIAEVHEGGVAAPRIAWTAEEALLLLDRLIALWQAESPSPAALGLLRGWRARETLSDVSTTVATTLVPYLDPADRRAREQVMALAVPLRQHGTAAVSLLPSLLLLGVAEPDGVAFDLHRALLGVRDEDVSDGVAALLIWLDLGQAGRLAPPPAHLLDVLVACVETGRHPGLTHTLAGVTALLSRSQPPLEARHLEALARALSRFIETTALDRMPGDDAAADDLPLDAAERIAVVERASALAAALATVHHAAGAPEPTAIAAWRELAGAHVLPEVRRPWRALLRARPGVPGELAPTVLIPADGPSTPAMGNG</sequence>
<accession>A0A2L0EYP5</accession>
<dbReference type="Proteomes" id="UP000238348">
    <property type="component" value="Chromosome"/>
</dbReference>
<proteinExistence type="predicted"/>
<dbReference type="RefSeq" id="WP_104982918.1">
    <property type="nucleotide sequence ID" value="NZ_CP012673.1"/>
</dbReference>
<protein>
    <submittedName>
        <fullName evidence="2">Uncharacterized protein</fullName>
    </submittedName>
</protein>
<dbReference type="Gene3D" id="3.40.50.1220">
    <property type="entry name" value="TPP-binding domain"/>
    <property type="match status" value="1"/>
</dbReference>
<feature type="region of interest" description="Disordered" evidence="1">
    <location>
        <begin position="309"/>
        <end position="329"/>
    </location>
</feature>
<organism evidence="2 3">
    <name type="scientific">Sorangium cellulosum</name>
    <name type="common">Polyangium cellulosum</name>
    <dbReference type="NCBI Taxonomy" id="56"/>
    <lineage>
        <taxon>Bacteria</taxon>
        <taxon>Pseudomonadati</taxon>
        <taxon>Myxococcota</taxon>
        <taxon>Polyangia</taxon>
        <taxon>Polyangiales</taxon>
        <taxon>Polyangiaceae</taxon>
        <taxon>Sorangium</taxon>
    </lineage>
</organism>